<dbReference type="InterPro" id="IPR001711">
    <property type="entry name" value="PLipase_C_Pinositol-sp_Y"/>
</dbReference>
<evidence type="ECO:0000256" key="1">
    <source>
        <dbReference type="RuleBase" id="RU361133"/>
    </source>
</evidence>
<dbReference type="InterPro" id="IPR035892">
    <property type="entry name" value="C2_domain_sf"/>
</dbReference>
<dbReference type="InterPro" id="IPR013087">
    <property type="entry name" value="Znf_C2H2_type"/>
</dbReference>
<dbReference type="GO" id="GO:0048015">
    <property type="term" value="P:phosphatidylinositol-mediated signaling"/>
    <property type="evidence" value="ECO:0007669"/>
    <property type="project" value="TreeGrafter"/>
</dbReference>
<name>A0A0J9WAC0_FUSO4</name>
<dbReference type="SMART" id="SM00149">
    <property type="entry name" value="PLCYc"/>
    <property type="match status" value="1"/>
</dbReference>
<dbReference type="SMART" id="SM00148">
    <property type="entry name" value="PLCXc"/>
    <property type="match status" value="1"/>
</dbReference>
<evidence type="ECO:0000256" key="2">
    <source>
        <dbReference type="SAM" id="MobiDB-lite"/>
    </source>
</evidence>
<dbReference type="KEGG" id="fox:FOXG_22646"/>
<dbReference type="Pfam" id="PF00387">
    <property type="entry name" value="PI-PLC-Y"/>
    <property type="match status" value="1"/>
</dbReference>
<dbReference type="Gene3D" id="3.20.20.190">
    <property type="entry name" value="Phosphatidylinositol (PI) phosphodiesterase"/>
    <property type="match status" value="1"/>
</dbReference>
<keyword evidence="1" id="KW-0443">Lipid metabolism</keyword>
<dbReference type="InterPro" id="IPR017946">
    <property type="entry name" value="PLC-like_Pdiesterase_TIM-brl"/>
</dbReference>
<dbReference type="InterPro" id="IPR001192">
    <property type="entry name" value="PI-PLC_fam"/>
</dbReference>
<proteinExistence type="predicted"/>
<dbReference type="GO" id="GO:0004435">
    <property type="term" value="F:phosphatidylinositol-4,5-bisphosphate phospholipase C activity"/>
    <property type="evidence" value="ECO:0007669"/>
    <property type="project" value="UniProtKB-EC"/>
</dbReference>
<dbReference type="PROSITE" id="PS50008">
    <property type="entry name" value="PIPLC_Y_DOMAIN"/>
    <property type="match status" value="1"/>
</dbReference>
<evidence type="ECO:0000313" key="5">
    <source>
        <dbReference type="Proteomes" id="UP000009097"/>
    </source>
</evidence>
<accession>A0A0J9WAC0</accession>
<dbReference type="EC" id="3.1.4.11" evidence="1"/>
<feature type="region of interest" description="Disordered" evidence="2">
    <location>
        <begin position="831"/>
        <end position="860"/>
    </location>
</feature>
<dbReference type="OrthoDB" id="20872at2759"/>
<sequence>MDLMSLNARELSNKCLEAFQLCLTFRSTDPGLSNQEAFHDERFEYRLADFNLWIDGIGALAPSKASLDARLNERPIDLSLVKGNLVMLFQSLEDCLSLLTTNQPLEDALLDLDSALESLVSLSLAIRRTGRRSRLHKADRLFKPEEHAELRKHLEAIILLRPGPGPCYEGDEFRKKMNSLTPLQSHLVTANLKRRNRFIQAHLHSLGLKKRSVGFELPVPEVAEQASAPTLSSDDKIAEVALSAPTPRQPIEPLPAPMSVTSASVPESKLEYKEPVSQKTESTPMTIITQITASARYPRPRVSDNEQKLVQCPCCCQTLPVSEAKNNNRWRKHLAEDIRPYTCIFDGCPSPDVYYSSRSMLEQHFRQDHPPVWVCPLCDEGSVYSTMTGMMDHLHNTHPQAIGEDISAIISSSAQTKMGVTSCPLCEVKGDADSPELIDHVLEHVHDFSLRSLPWPKSSRVELGGEVGSSNTDSNEFSAVTKWLEGCEHRTGDIDPALKLVACDYGRLAIITEQIESQKDDKLGLDIGFADEHGDESAEAETDISQLTKDTLDSVKQHDGDRDVVFCHECSAEWYRDENGLTCPKCQNELVEIQVEPEYDPLDLALHTTPTGPRLSRTDLLIGLSDDGGPSRASKPSARGSTSGFRRFADRLFSRKKADHIEPQDDKPFSDIFVRFPTLTLQACGILLKVYARRLYPLTKKKSVFADFLRRTQGEDVSPTSHSVSDLDSFLHIMLTSYMDPLKALPPKDLTKPISKYFIKSSHRTIQRGTSLNSLPSSRSIREALYAGYRCIDIDVWDGDDDFMTDAKGNSNVLYQPSSAKGGSITKKLYRSSSPAREITEPKHGAPKITLSKPGRSTSLSEPIVTDRRTLAGHFSFREACEVIKSSAFLHSDLPVIVNMSVYARPEQQELMVRIMKEEWNGCLIDEPLEGCDPRFRLPKLEDLRNRILVRFSATRHKDVLDSDGLGKTLRREGRDYKGYIPIIQALDGLEIYMRSKPFEGFDNIGAKDPAHVFSLQEQGLQLLLSVPTDDISMENLERNQLFRHNRDFFFQVTPNSARVDSSNLEPLQFWKHGVQMAAISRHNIDEGMMLNEGMFADESGWVLKPDRYFIPAKGVPFGLPIHSTLMEVSIFVFQDQAFELITKDGIIQQTRDLSPLTMATLHVHGDSDHRLQVEDDLVEDEESGDFCYKHQFVPDKAITNIILKLCILRLRFADHSTGRGLIAWTSLRLDRLNRGYRLVPLYNEKGGLLSKQKMLIKFNIKLLE</sequence>
<keyword evidence="1" id="KW-0378">Hydrolase</keyword>
<dbReference type="Gene3D" id="2.60.40.150">
    <property type="entry name" value="C2 domain"/>
    <property type="match status" value="1"/>
</dbReference>
<dbReference type="GO" id="GO:0051209">
    <property type="term" value="P:release of sequestered calcium ion into cytosol"/>
    <property type="evidence" value="ECO:0007669"/>
    <property type="project" value="TreeGrafter"/>
</dbReference>
<dbReference type="EMBL" id="DS231735">
    <property type="protein sequence ID" value="KNB19783.1"/>
    <property type="molecule type" value="Genomic_DNA"/>
</dbReference>
<dbReference type="PANTHER" id="PTHR10336">
    <property type="entry name" value="PHOSPHOINOSITIDE-SPECIFIC PHOSPHOLIPASE C FAMILY PROTEIN"/>
    <property type="match status" value="1"/>
</dbReference>
<dbReference type="AlphaFoldDB" id="A0A0J9WAC0"/>
<evidence type="ECO:0000313" key="4">
    <source>
        <dbReference type="EMBL" id="KNB19783.1"/>
    </source>
</evidence>
<dbReference type="SMART" id="SM00355">
    <property type="entry name" value="ZnF_C2H2"/>
    <property type="match status" value="3"/>
</dbReference>
<gene>
    <name evidence="4" type="ORF">FOXG_22646</name>
</gene>
<dbReference type="PRINTS" id="PR00390">
    <property type="entry name" value="PHPHLIPASEC"/>
</dbReference>
<comment type="catalytic activity">
    <reaction evidence="1">
        <text>a 1,2-diacyl-sn-glycero-3-phospho-(1D-myo-inositol-4,5-bisphosphate) + H2O = 1D-myo-inositol 1,4,5-trisphosphate + a 1,2-diacyl-sn-glycerol + H(+)</text>
        <dbReference type="Rhea" id="RHEA:33179"/>
        <dbReference type="ChEBI" id="CHEBI:15377"/>
        <dbReference type="ChEBI" id="CHEBI:15378"/>
        <dbReference type="ChEBI" id="CHEBI:17815"/>
        <dbReference type="ChEBI" id="CHEBI:58456"/>
        <dbReference type="ChEBI" id="CHEBI:203600"/>
        <dbReference type="EC" id="3.1.4.11"/>
    </reaction>
</comment>
<feature type="domain" description="PI-PLC Y-box" evidence="3">
    <location>
        <begin position="987"/>
        <end position="1107"/>
    </location>
</feature>
<dbReference type="PANTHER" id="PTHR10336:SF82">
    <property type="entry name" value="PHOSPHOINOSITIDE PHOSPHOLIPASE C"/>
    <property type="match status" value="1"/>
</dbReference>
<evidence type="ECO:0000259" key="3">
    <source>
        <dbReference type="PROSITE" id="PS50008"/>
    </source>
</evidence>
<dbReference type="InterPro" id="IPR000909">
    <property type="entry name" value="PLipase_C_PInositol-sp_X_dom"/>
</dbReference>
<dbReference type="SUPFAM" id="SSF51695">
    <property type="entry name" value="PLC-like phosphodiesterases"/>
    <property type="match status" value="1"/>
</dbReference>
<dbReference type="RefSeq" id="XP_018257828.1">
    <property type="nucleotide sequence ID" value="XM_018403051.1"/>
</dbReference>
<dbReference type="GO" id="GO:0016042">
    <property type="term" value="P:lipid catabolic process"/>
    <property type="evidence" value="ECO:0007669"/>
    <property type="project" value="UniProtKB-KW"/>
</dbReference>
<keyword evidence="1" id="KW-0442">Lipid degradation</keyword>
<reference evidence="4" key="1">
    <citation type="submission" date="2007-04" db="EMBL/GenBank/DDBJ databases">
        <authorList>
            <consortium name="The Broad Institute Genome Sequencing Platform"/>
            <person name="Birren B."/>
            <person name="Lander E."/>
            <person name="Galagan J."/>
            <person name="Nusbaum C."/>
            <person name="Devon K."/>
            <person name="Ma L.-J."/>
            <person name="Jaffe D."/>
            <person name="Butler J."/>
            <person name="Alvarez P."/>
            <person name="Gnerre S."/>
            <person name="Grabherr M."/>
            <person name="Kleber M."/>
            <person name="Mauceli E."/>
            <person name="Brockman W."/>
            <person name="MacCallum I.A."/>
            <person name="Young S."/>
            <person name="LaButti K."/>
            <person name="DeCaprio D."/>
            <person name="Crawford M."/>
            <person name="Koehrsen M."/>
            <person name="Engels R."/>
            <person name="Montgomery P."/>
            <person name="Pearson M."/>
            <person name="Howarth C."/>
            <person name="Larson L."/>
            <person name="White J."/>
            <person name="O'Leary S."/>
            <person name="Kodira C."/>
            <person name="Zeng Q."/>
            <person name="Yandava C."/>
            <person name="Alvarado L."/>
            <person name="Kistler C."/>
            <person name="Shim W.-B."/>
            <person name="Kang S."/>
            <person name="Woloshuk C."/>
        </authorList>
    </citation>
    <scope>NUCLEOTIDE SEQUENCE</scope>
    <source>
        <strain evidence="4">4287</strain>
    </source>
</reference>
<dbReference type="Pfam" id="PF00388">
    <property type="entry name" value="PI-PLC-X"/>
    <property type="match status" value="1"/>
</dbReference>
<dbReference type="GeneID" id="28963352"/>
<protein>
    <recommendedName>
        <fullName evidence="1">Phosphoinositide phospholipase C</fullName>
        <ecNumber evidence="1">3.1.4.11</ecNumber>
    </recommendedName>
</protein>
<dbReference type="PROSITE" id="PS50007">
    <property type="entry name" value="PIPLC_X_DOMAIN"/>
    <property type="match status" value="1"/>
</dbReference>
<dbReference type="Proteomes" id="UP000009097">
    <property type="component" value="Unassembled WGS sequence"/>
</dbReference>
<reference evidence="4" key="2">
    <citation type="journal article" date="2010" name="Nature">
        <title>Comparative genomics reveals mobile pathogenicity chromosomes in Fusarium.</title>
        <authorList>
            <person name="Ma L.J."/>
            <person name="van der Does H.C."/>
            <person name="Borkovich K.A."/>
            <person name="Coleman J.J."/>
            <person name="Daboussi M.J."/>
            <person name="Di Pietro A."/>
            <person name="Dufresne M."/>
            <person name="Freitag M."/>
            <person name="Grabherr M."/>
            <person name="Henrissat B."/>
            <person name="Houterman P.M."/>
            <person name="Kang S."/>
            <person name="Shim W.B."/>
            <person name="Woloshuk C."/>
            <person name="Xie X."/>
            <person name="Xu J.R."/>
            <person name="Antoniw J."/>
            <person name="Baker S.E."/>
            <person name="Bluhm B.H."/>
            <person name="Breakspear A."/>
            <person name="Brown D.W."/>
            <person name="Butchko R.A."/>
            <person name="Chapman S."/>
            <person name="Coulson R."/>
            <person name="Coutinho P.M."/>
            <person name="Danchin E.G."/>
            <person name="Diener A."/>
            <person name="Gale L.R."/>
            <person name="Gardiner D.M."/>
            <person name="Goff S."/>
            <person name="Hammond-Kosack K.E."/>
            <person name="Hilburn K."/>
            <person name="Hua-Van A."/>
            <person name="Jonkers W."/>
            <person name="Kazan K."/>
            <person name="Kodira C.D."/>
            <person name="Koehrsen M."/>
            <person name="Kumar L."/>
            <person name="Lee Y.H."/>
            <person name="Li L."/>
            <person name="Manners J.M."/>
            <person name="Miranda-Saavedra D."/>
            <person name="Mukherjee M."/>
            <person name="Park G."/>
            <person name="Park J."/>
            <person name="Park S.Y."/>
            <person name="Proctor R.H."/>
            <person name="Regev A."/>
            <person name="Ruiz-Roldan M.C."/>
            <person name="Sain D."/>
            <person name="Sakthikumar S."/>
            <person name="Sykes S."/>
            <person name="Schwartz D.C."/>
            <person name="Turgeon B.G."/>
            <person name="Wapinski I."/>
            <person name="Yoder O."/>
            <person name="Young S."/>
            <person name="Zeng Q."/>
            <person name="Zhou S."/>
            <person name="Galagan J."/>
            <person name="Cuomo C.A."/>
            <person name="Kistler H.C."/>
            <person name="Rep M."/>
        </authorList>
    </citation>
    <scope>NUCLEOTIDE SEQUENCE [LARGE SCALE GENOMIC DNA]</scope>
    <source>
        <strain evidence="4">4287</strain>
    </source>
</reference>
<organism evidence="4 5">
    <name type="scientific">Fusarium oxysporum f. sp. lycopersici (strain 4287 / CBS 123668 / FGSC 9935 / NRRL 34936)</name>
    <name type="common">Fusarium vascular wilt of tomato</name>
    <dbReference type="NCBI Taxonomy" id="426428"/>
    <lineage>
        <taxon>Eukaryota</taxon>
        <taxon>Fungi</taxon>
        <taxon>Dikarya</taxon>
        <taxon>Ascomycota</taxon>
        <taxon>Pezizomycotina</taxon>
        <taxon>Sordariomycetes</taxon>
        <taxon>Hypocreomycetidae</taxon>
        <taxon>Hypocreales</taxon>
        <taxon>Nectriaceae</taxon>
        <taxon>Fusarium</taxon>
        <taxon>Fusarium oxysporum species complex</taxon>
    </lineage>
</organism>
<dbReference type="VEuPathDB" id="FungiDB:FOXG_22646"/>